<dbReference type="EMBL" id="CAADFM010000254">
    <property type="protein sequence ID" value="VFK20254.1"/>
    <property type="molecule type" value="Genomic_DNA"/>
</dbReference>
<reference evidence="1" key="1">
    <citation type="submission" date="2019-02" db="EMBL/GenBank/DDBJ databases">
        <authorList>
            <person name="Gruber-Vodicka R. H."/>
            <person name="Seah K. B. B."/>
        </authorList>
    </citation>
    <scope>NUCLEOTIDE SEQUENCE</scope>
    <source>
        <strain evidence="1">BECK_S312</strain>
        <strain evidence="2">BECK_S426</strain>
    </source>
</reference>
<protein>
    <submittedName>
        <fullName evidence="1">Uncharacterized protein</fullName>
    </submittedName>
</protein>
<dbReference type="AlphaFoldDB" id="A0A450WTC5"/>
<sequence>MVEQPLSMDHGEYGDGPVIDLMDQPVTVDKTFPDPLVSNLRHYPADERLIGNGARYIQYLRCDGAGMEPGISCDIR</sequence>
<evidence type="ECO:0000313" key="2">
    <source>
        <dbReference type="EMBL" id="VFK34290.1"/>
    </source>
</evidence>
<gene>
    <name evidence="1" type="ORF">BECKLPF1236A_GA0070988_102547</name>
    <name evidence="2" type="ORF">BECKLPF1236C_GA0070990_102577</name>
</gene>
<evidence type="ECO:0000313" key="1">
    <source>
        <dbReference type="EMBL" id="VFK20254.1"/>
    </source>
</evidence>
<accession>A0A450WTC5</accession>
<proteinExistence type="predicted"/>
<name>A0A450WTC5_9GAMM</name>
<dbReference type="EMBL" id="CAADFP010000257">
    <property type="protein sequence ID" value="VFK34290.1"/>
    <property type="molecule type" value="Genomic_DNA"/>
</dbReference>
<organism evidence="1">
    <name type="scientific">Candidatus Kentrum sp. LPFa</name>
    <dbReference type="NCBI Taxonomy" id="2126335"/>
    <lineage>
        <taxon>Bacteria</taxon>
        <taxon>Pseudomonadati</taxon>
        <taxon>Pseudomonadota</taxon>
        <taxon>Gammaproteobacteria</taxon>
        <taxon>Candidatus Kentrum</taxon>
    </lineage>
</organism>